<dbReference type="PROSITE" id="PS50082">
    <property type="entry name" value="WD_REPEATS_2"/>
    <property type="match status" value="6"/>
</dbReference>
<gene>
    <name evidence="5" type="ORF">Rsub_13247</name>
</gene>
<feature type="repeat" description="WD" evidence="4">
    <location>
        <begin position="165"/>
        <end position="196"/>
    </location>
</feature>
<keyword evidence="2" id="KW-0677">Repeat</keyword>
<name>A0A2V0PR28_9CHLO</name>
<feature type="repeat" description="WD" evidence="4">
    <location>
        <begin position="15"/>
        <end position="46"/>
    </location>
</feature>
<organism evidence="5 6">
    <name type="scientific">Raphidocelis subcapitata</name>
    <dbReference type="NCBI Taxonomy" id="307507"/>
    <lineage>
        <taxon>Eukaryota</taxon>
        <taxon>Viridiplantae</taxon>
        <taxon>Chlorophyta</taxon>
        <taxon>core chlorophytes</taxon>
        <taxon>Chlorophyceae</taxon>
        <taxon>CS clade</taxon>
        <taxon>Sphaeropleales</taxon>
        <taxon>Selenastraceae</taxon>
        <taxon>Raphidocelis</taxon>
    </lineage>
</organism>
<dbReference type="InterPro" id="IPR036322">
    <property type="entry name" value="WD40_repeat_dom_sf"/>
</dbReference>
<dbReference type="InParanoid" id="A0A2V0PR28"/>
<accession>A0A2V0PR28</accession>
<dbReference type="PRINTS" id="PR00320">
    <property type="entry name" value="GPROTEINBRPT"/>
</dbReference>
<evidence type="ECO:0000256" key="3">
    <source>
        <dbReference type="HAMAP-Rule" id="MF_03037"/>
    </source>
</evidence>
<evidence type="ECO:0000313" key="6">
    <source>
        <dbReference type="Proteomes" id="UP000247498"/>
    </source>
</evidence>
<feature type="repeat" description="WD" evidence="4">
    <location>
        <begin position="215"/>
        <end position="247"/>
    </location>
</feature>
<dbReference type="InterPro" id="IPR028608">
    <property type="entry name" value="CIAO1/Cia1"/>
</dbReference>
<dbReference type="GO" id="GO:0097361">
    <property type="term" value="C:cytosolic [4Fe-4S] assembly targeting complex"/>
    <property type="evidence" value="ECO:0007669"/>
    <property type="project" value="InterPro"/>
</dbReference>
<dbReference type="Proteomes" id="UP000247498">
    <property type="component" value="Unassembled WGS sequence"/>
</dbReference>
<dbReference type="PROSITE" id="PS50294">
    <property type="entry name" value="WD_REPEATS_REGION"/>
    <property type="match status" value="6"/>
</dbReference>
<dbReference type="STRING" id="307507.A0A2V0PR28"/>
<proteinExistence type="inferred from homology"/>
<dbReference type="SMART" id="SM00320">
    <property type="entry name" value="WD40"/>
    <property type="match status" value="7"/>
</dbReference>
<dbReference type="Gene3D" id="2.130.10.10">
    <property type="entry name" value="YVTN repeat-like/Quinoprotein amine dehydrogenase"/>
    <property type="match status" value="2"/>
</dbReference>
<dbReference type="CDD" id="cd00200">
    <property type="entry name" value="WD40"/>
    <property type="match status" value="1"/>
</dbReference>
<dbReference type="AlphaFoldDB" id="A0A2V0PR28"/>
<dbReference type="InterPro" id="IPR020472">
    <property type="entry name" value="WD40_PAC1"/>
</dbReference>
<keyword evidence="6" id="KW-1185">Reference proteome</keyword>
<dbReference type="GO" id="GO:0016226">
    <property type="term" value="P:iron-sulfur cluster assembly"/>
    <property type="evidence" value="ECO:0007669"/>
    <property type="project" value="UniProtKB-UniRule"/>
</dbReference>
<evidence type="ECO:0000256" key="2">
    <source>
        <dbReference type="ARBA" id="ARBA00022737"/>
    </source>
</evidence>
<dbReference type="PANTHER" id="PTHR19920">
    <property type="entry name" value="WD40 PROTEIN CIAO1"/>
    <property type="match status" value="1"/>
</dbReference>
<dbReference type="SUPFAM" id="SSF50978">
    <property type="entry name" value="WD40 repeat-like"/>
    <property type="match status" value="1"/>
</dbReference>
<keyword evidence="1 4" id="KW-0853">WD repeat</keyword>
<dbReference type="OrthoDB" id="284782at2759"/>
<dbReference type="HAMAP" id="MF_03037">
    <property type="entry name" value="ciao1"/>
    <property type="match status" value="1"/>
</dbReference>
<feature type="repeat" description="WD" evidence="4">
    <location>
        <begin position="340"/>
        <end position="375"/>
    </location>
</feature>
<evidence type="ECO:0000256" key="1">
    <source>
        <dbReference type="ARBA" id="ARBA00022574"/>
    </source>
</evidence>
<dbReference type="Pfam" id="PF00400">
    <property type="entry name" value="WD40"/>
    <property type="match status" value="7"/>
</dbReference>
<evidence type="ECO:0000256" key="4">
    <source>
        <dbReference type="PROSITE-ProRule" id="PRU00221"/>
    </source>
</evidence>
<comment type="similarity">
    <text evidence="3">Belongs to the WD repeat CIA1 family.</text>
</comment>
<dbReference type="InterPro" id="IPR015943">
    <property type="entry name" value="WD40/YVTN_repeat-like_dom_sf"/>
</dbReference>
<sequence length="390" mass="39949">MSLESFESLELLQTLEGHDERVWCVAWSPDGSTLASCSADKTVRLWAPGPGAPPLAAAGAGAAAAVAPLVCSAVLEDSHTKTIRCAAWSNDGRHLATAGFDGLTAVWERQGGVWESVATLEGHESEVKCVAWSPNDGALATCGRDKSVWLWEHLPGNDFECLDVKPGHGGDVKAVAWHPGGELLASCSYDDSIKIWAPEPGGGGEWECAQTLAGPSGHSSTVWSVAFSPDGRQMASAGDDKTLRVWECRFGNSSDDGGGGGGGGGGSRRPSFRLAAAIGGYHSRSIFSCSWSADGRWLASGDGANCIRVFTRGDEAAAAAAGGGGADGGGCGWVQACAAEAAHESDVNSVAWHPSDATLLASGGDDGRVRLWRLRAAGGGGGGRAVMAED</sequence>
<comment type="caution">
    <text evidence="5">The sequence shown here is derived from an EMBL/GenBank/DDBJ whole genome shotgun (WGS) entry which is preliminary data.</text>
</comment>
<evidence type="ECO:0000313" key="5">
    <source>
        <dbReference type="EMBL" id="GBG00551.1"/>
    </source>
</evidence>
<feature type="repeat" description="WD" evidence="4">
    <location>
        <begin position="76"/>
        <end position="108"/>
    </location>
</feature>
<feature type="repeat" description="WD" evidence="4">
    <location>
        <begin position="120"/>
        <end position="152"/>
    </location>
</feature>
<dbReference type="PANTHER" id="PTHR19920:SF0">
    <property type="entry name" value="CYTOSOLIC IRON-SULFUR PROTEIN ASSEMBLY PROTEIN CIAO1-RELATED"/>
    <property type="match status" value="1"/>
</dbReference>
<protein>
    <recommendedName>
        <fullName evidence="3">Probable cytosolic iron-sulfur protein assembly protein CIAO1 homolog</fullName>
    </recommendedName>
</protein>
<reference evidence="5 6" key="1">
    <citation type="journal article" date="2018" name="Sci. Rep.">
        <title>Raphidocelis subcapitata (=Pseudokirchneriella subcapitata) provides an insight into genome evolution and environmental adaptations in the Sphaeropleales.</title>
        <authorList>
            <person name="Suzuki S."/>
            <person name="Yamaguchi H."/>
            <person name="Nakajima N."/>
            <person name="Kawachi M."/>
        </authorList>
    </citation>
    <scope>NUCLEOTIDE SEQUENCE [LARGE SCALE GENOMIC DNA]</scope>
    <source>
        <strain evidence="5 6">NIES-35</strain>
    </source>
</reference>
<dbReference type="EMBL" id="BDRX01000246">
    <property type="protein sequence ID" value="GBG00551.1"/>
    <property type="molecule type" value="Genomic_DNA"/>
</dbReference>
<comment type="function">
    <text evidence="3">Essential component of the cytosolic iron-sulfur (Fe/S) protein assembly machinery. Required for the maturation of extramitochondrial Fe/S proteins.</text>
</comment>
<dbReference type="FunCoup" id="A0A2V0PR28">
    <property type="interactions" value="2032"/>
</dbReference>
<dbReference type="InterPro" id="IPR001680">
    <property type="entry name" value="WD40_rpt"/>
</dbReference>